<dbReference type="GeneID" id="19017912"/>
<evidence type="ECO:0000256" key="4">
    <source>
        <dbReference type="ARBA" id="ARBA00022618"/>
    </source>
</evidence>
<evidence type="ECO:0000256" key="5">
    <source>
        <dbReference type="ARBA" id="ARBA00022776"/>
    </source>
</evidence>
<dbReference type="PANTHER" id="PTHR14281:SF0">
    <property type="entry name" value="KINETOCHORE PROTEIN SPC25"/>
    <property type="match status" value="1"/>
</dbReference>
<dbReference type="STRING" id="41875.K8E9Y2"/>
<evidence type="ECO:0000256" key="10">
    <source>
        <dbReference type="SAM" id="MobiDB-lite"/>
    </source>
</evidence>
<sequence length="248" mass="28997">MSSNTANNNQQTGNTIVDVDQLLQLDSLEKELKEASDIVQEWTTERLSAKRALKSQHDGAMKQSEQFYKKLVEREHELSNQAKELEEEKEEQEHKLKQMEEEAMQARELAADLPEQLEDLRATVSEERRKTEEEAGAVEKSEGKQLKQVDSLRVANDMYKDRLGLEFMKTEDDDMKFAFTLIDRFEMDREFSFTIRVEEGSTRYQLIECEPAVREAGEYMRECNRTDDLSKFVRKMRTSFVRLCESGN</sequence>
<dbReference type="PANTHER" id="PTHR14281">
    <property type="entry name" value="KINETOCHORE PROTEIN SPC25-RELATED"/>
    <property type="match status" value="1"/>
</dbReference>
<feature type="region of interest" description="Disordered" evidence="10">
    <location>
        <begin position="78"/>
        <end position="97"/>
    </location>
</feature>
<dbReference type="InterPro" id="IPR013255">
    <property type="entry name" value="Spc25_C"/>
</dbReference>
<evidence type="ECO:0000256" key="1">
    <source>
        <dbReference type="ARBA" id="ARBA00004584"/>
    </source>
</evidence>
<keyword evidence="7 9" id="KW-0131">Cell cycle</keyword>
<feature type="domain" description="Chromosome segregation protein Spc25 C-terminal" evidence="11">
    <location>
        <begin position="170"/>
        <end position="241"/>
    </location>
</feature>
<keyword evidence="6" id="KW-0175">Coiled coil</keyword>
<comment type="subcellular location">
    <subcellularLocation>
        <location evidence="1">Chromosome</location>
        <location evidence="1">Centromere</location>
    </subcellularLocation>
    <subcellularLocation>
        <location evidence="9">Nucleus</location>
    </subcellularLocation>
    <subcellularLocation>
        <location evidence="9">Chromosome</location>
        <location evidence="9">Centromere</location>
        <location evidence="9">Kinetochore</location>
    </subcellularLocation>
</comment>
<comment type="function">
    <text evidence="9">Acts as a component of the essential kinetochore-associated NDC80 complex, which is required for chromosome segregation and spindle checkpoint activity.</text>
</comment>
<dbReference type="AlphaFoldDB" id="K8E9Y2"/>
<keyword evidence="8 9" id="KW-0137">Centromere</keyword>
<keyword evidence="9" id="KW-0539">Nucleus</keyword>
<protein>
    <recommendedName>
        <fullName evidence="9">Kinetochore protein SPC25</fullName>
    </recommendedName>
</protein>
<dbReference type="GO" id="GO:0007059">
    <property type="term" value="P:chromosome segregation"/>
    <property type="evidence" value="ECO:0007669"/>
    <property type="project" value="InterPro"/>
</dbReference>
<evidence type="ECO:0000256" key="2">
    <source>
        <dbReference type="ARBA" id="ARBA00006379"/>
    </source>
</evidence>
<evidence type="ECO:0000259" key="11">
    <source>
        <dbReference type="Pfam" id="PF08234"/>
    </source>
</evidence>
<evidence type="ECO:0000313" key="13">
    <source>
        <dbReference type="Proteomes" id="UP000198341"/>
    </source>
</evidence>
<keyword evidence="13" id="KW-1185">Reference proteome</keyword>
<name>K8E9Y2_9CHLO</name>
<dbReference type="EMBL" id="FO082278">
    <property type="protein sequence ID" value="CCO14506.1"/>
    <property type="molecule type" value="Genomic_DNA"/>
</dbReference>
<dbReference type="Proteomes" id="UP000198341">
    <property type="component" value="Chromosome 1"/>
</dbReference>
<dbReference type="InterPro" id="IPR045143">
    <property type="entry name" value="Spc25"/>
</dbReference>
<evidence type="ECO:0000256" key="6">
    <source>
        <dbReference type="ARBA" id="ARBA00023054"/>
    </source>
</evidence>
<evidence type="ECO:0000313" key="12">
    <source>
        <dbReference type="EMBL" id="CCO14506.1"/>
    </source>
</evidence>
<dbReference type="FunFam" id="3.30.457.50:FF:000001">
    <property type="entry name" value="Probable kinetochore protein spc25"/>
    <property type="match status" value="1"/>
</dbReference>
<keyword evidence="4 9" id="KW-0132">Cell division</keyword>
<dbReference type="Gene3D" id="3.30.457.50">
    <property type="entry name" value="Chromosome segregation protein Spc25"/>
    <property type="match status" value="1"/>
</dbReference>
<dbReference type="Pfam" id="PF08234">
    <property type="entry name" value="Spindle_Spc25"/>
    <property type="match status" value="1"/>
</dbReference>
<evidence type="ECO:0000256" key="7">
    <source>
        <dbReference type="ARBA" id="ARBA00023306"/>
    </source>
</evidence>
<dbReference type="GO" id="GO:0031262">
    <property type="term" value="C:Ndc80 complex"/>
    <property type="evidence" value="ECO:0007669"/>
    <property type="project" value="InterPro"/>
</dbReference>
<dbReference type="GO" id="GO:0051301">
    <property type="term" value="P:cell division"/>
    <property type="evidence" value="ECO:0007669"/>
    <property type="project" value="UniProtKB-UniRule"/>
</dbReference>
<accession>K8E9Y2</accession>
<comment type="subunit">
    <text evidence="9">Component of the NDC80 complex.</text>
</comment>
<gene>
    <name evidence="12" type="ORF">Bathy01g01770</name>
</gene>
<keyword evidence="5 9" id="KW-0498">Mitosis</keyword>
<proteinExistence type="inferred from homology"/>
<dbReference type="OrthoDB" id="536533at2759"/>
<dbReference type="KEGG" id="bpg:Bathy01g01770"/>
<keyword evidence="9" id="KW-0995">Kinetochore</keyword>
<comment type="similarity">
    <text evidence="2 9">Belongs to the SPC25 family.</text>
</comment>
<dbReference type="GO" id="GO:0005634">
    <property type="term" value="C:nucleus"/>
    <property type="evidence" value="ECO:0007669"/>
    <property type="project" value="UniProtKB-SubCell"/>
</dbReference>
<evidence type="ECO:0000256" key="8">
    <source>
        <dbReference type="ARBA" id="ARBA00023328"/>
    </source>
</evidence>
<evidence type="ECO:0000256" key="9">
    <source>
        <dbReference type="RuleBase" id="RU367150"/>
    </source>
</evidence>
<evidence type="ECO:0000256" key="3">
    <source>
        <dbReference type="ARBA" id="ARBA00022454"/>
    </source>
</evidence>
<organism evidence="12 13">
    <name type="scientific">Bathycoccus prasinos</name>
    <dbReference type="NCBI Taxonomy" id="41875"/>
    <lineage>
        <taxon>Eukaryota</taxon>
        <taxon>Viridiplantae</taxon>
        <taxon>Chlorophyta</taxon>
        <taxon>Mamiellophyceae</taxon>
        <taxon>Mamiellales</taxon>
        <taxon>Bathycoccaceae</taxon>
        <taxon>Bathycoccus</taxon>
    </lineage>
</organism>
<dbReference type="RefSeq" id="XP_007515627.1">
    <property type="nucleotide sequence ID" value="XM_007515565.1"/>
</dbReference>
<dbReference type="eggNOG" id="KOG4657">
    <property type="taxonomic scope" value="Eukaryota"/>
</dbReference>
<reference evidence="12 13" key="1">
    <citation type="submission" date="2011-10" db="EMBL/GenBank/DDBJ databases">
        <authorList>
            <person name="Genoscope - CEA"/>
        </authorList>
    </citation>
    <scope>NUCLEOTIDE SEQUENCE [LARGE SCALE GENOMIC DNA]</scope>
    <source>
        <strain evidence="12 13">RCC 1105</strain>
    </source>
</reference>
<dbReference type="CDD" id="cd23784">
    <property type="entry name" value="RWD_Spc25"/>
    <property type="match status" value="1"/>
</dbReference>
<keyword evidence="3 9" id="KW-0158">Chromosome</keyword>